<dbReference type="InterPro" id="IPR058982">
    <property type="entry name" value="Beta-barrel_AprE"/>
</dbReference>
<evidence type="ECO:0000256" key="6">
    <source>
        <dbReference type="ARBA" id="ARBA00022692"/>
    </source>
</evidence>
<name>A0A512IVS5_9HYPH</name>
<feature type="transmembrane region" description="Helical" evidence="9">
    <location>
        <begin position="31"/>
        <end position="52"/>
    </location>
</feature>
<keyword evidence="8 9" id="KW-0472">Membrane</keyword>
<sequence length="446" mass="48578">MAGKDTDAQLLRFESETAEIREAPEPIGLRITTLVMAAFLTVGIVISAVARVDRVVTSERGRIIPSQGTILFQALDASIIKTLDVREGEQVKEGKLLATLDPTFASADVDQATQQLASLDAQIARASAEQANKPYEPTATDPKRAGYEHLQKRLFDQRAAQRNSQIASFDAKIAQTQATIKRLEGDEARYSERERISGQIEGMRQQLVERQAGSLLNLLIASDARLEMMRTMESGRNALVESRQQLGALQADRDAFLQQWLSQSSQDLVTAQGSRDTAVAQLSKAARRKDLVQLYAPSDAVVLTRSKVSVGSVLREGDTLMTLVALDAPIEAEIAISASQVGFVRAGDPVTLKVDAFNFVEHGFAEGHLNWISEGSFSLNDEGQPVEPYYKARTSIDHLKFVRVPAGFRLIPGMTLSADVHIGDRSVLAYIITGAAQGMSGAMREP</sequence>
<proteinExistence type="inferred from homology"/>
<keyword evidence="10" id="KW-0175">Coiled coil</keyword>
<dbReference type="PRINTS" id="PR01490">
    <property type="entry name" value="RTXTOXIND"/>
</dbReference>
<feature type="domain" description="AprE-like long alpha-helical hairpin" evidence="11">
    <location>
        <begin position="105"/>
        <end position="286"/>
    </location>
</feature>
<dbReference type="PANTHER" id="PTHR30386">
    <property type="entry name" value="MEMBRANE FUSION SUBUNIT OF EMRAB-TOLC MULTIDRUG EFFLUX PUMP"/>
    <property type="match status" value="1"/>
</dbReference>
<dbReference type="OrthoDB" id="9810980at2"/>
<evidence type="ECO:0000256" key="2">
    <source>
        <dbReference type="ARBA" id="ARBA00009477"/>
    </source>
</evidence>
<keyword evidence="7 9" id="KW-1133">Transmembrane helix</keyword>
<dbReference type="RefSeq" id="WP_147082449.1">
    <property type="nucleotide sequence ID" value="NZ_BJZT01000053.1"/>
</dbReference>
<evidence type="ECO:0000256" key="4">
    <source>
        <dbReference type="ARBA" id="ARBA00022475"/>
    </source>
</evidence>
<reference evidence="13 14" key="1">
    <citation type="submission" date="2019-07" db="EMBL/GenBank/DDBJ databases">
        <title>Whole genome shotgun sequence of Methylobacterium haplocladii NBRC 107714.</title>
        <authorList>
            <person name="Hosoyama A."/>
            <person name="Uohara A."/>
            <person name="Ohji S."/>
            <person name="Ichikawa N."/>
        </authorList>
    </citation>
    <scope>NUCLEOTIDE SEQUENCE [LARGE SCALE GENOMIC DNA]</scope>
    <source>
        <strain evidence="13 14">NBRC 107714</strain>
    </source>
</reference>
<dbReference type="PANTHER" id="PTHR30386:SF26">
    <property type="entry name" value="TRANSPORT PROTEIN COMB"/>
    <property type="match status" value="1"/>
</dbReference>
<evidence type="ECO:0000259" key="12">
    <source>
        <dbReference type="Pfam" id="PF26002"/>
    </source>
</evidence>
<comment type="caution">
    <text evidence="13">The sequence shown here is derived from an EMBL/GenBank/DDBJ whole genome shotgun (WGS) entry which is preliminary data.</text>
</comment>
<evidence type="ECO:0000313" key="14">
    <source>
        <dbReference type="Proteomes" id="UP000321258"/>
    </source>
</evidence>
<dbReference type="SUPFAM" id="SSF111369">
    <property type="entry name" value="HlyD-like secretion proteins"/>
    <property type="match status" value="1"/>
</dbReference>
<evidence type="ECO:0000259" key="11">
    <source>
        <dbReference type="Pfam" id="PF25994"/>
    </source>
</evidence>
<evidence type="ECO:0000256" key="8">
    <source>
        <dbReference type="ARBA" id="ARBA00023136"/>
    </source>
</evidence>
<evidence type="ECO:0000256" key="7">
    <source>
        <dbReference type="ARBA" id="ARBA00022989"/>
    </source>
</evidence>
<dbReference type="Gene3D" id="2.40.50.100">
    <property type="match status" value="1"/>
</dbReference>
<evidence type="ECO:0000256" key="10">
    <source>
        <dbReference type="SAM" id="Coils"/>
    </source>
</evidence>
<dbReference type="InterPro" id="IPR010129">
    <property type="entry name" value="T1SS_HlyD"/>
</dbReference>
<dbReference type="EMBL" id="BJZT01000053">
    <property type="protein sequence ID" value="GEP01795.1"/>
    <property type="molecule type" value="Genomic_DNA"/>
</dbReference>
<dbReference type="InterPro" id="IPR058781">
    <property type="entry name" value="HH_AprE-like"/>
</dbReference>
<accession>A0A512IVS5</accession>
<dbReference type="GO" id="GO:0015031">
    <property type="term" value="P:protein transport"/>
    <property type="evidence" value="ECO:0007669"/>
    <property type="project" value="InterPro"/>
</dbReference>
<dbReference type="Pfam" id="PF26002">
    <property type="entry name" value="Beta-barrel_AprE"/>
    <property type="match status" value="1"/>
</dbReference>
<dbReference type="Gene3D" id="2.40.30.170">
    <property type="match status" value="1"/>
</dbReference>
<dbReference type="AlphaFoldDB" id="A0A512IVS5"/>
<keyword evidence="3 9" id="KW-0813">Transport</keyword>
<organism evidence="13 14">
    <name type="scientific">Methylobacterium haplocladii</name>
    <dbReference type="NCBI Taxonomy" id="1176176"/>
    <lineage>
        <taxon>Bacteria</taxon>
        <taxon>Pseudomonadati</taxon>
        <taxon>Pseudomonadota</taxon>
        <taxon>Alphaproteobacteria</taxon>
        <taxon>Hyphomicrobiales</taxon>
        <taxon>Methylobacteriaceae</taxon>
        <taxon>Methylobacterium</taxon>
    </lineage>
</organism>
<keyword evidence="5 9" id="KW-0997">Cell inner membrane</keyword>
<dbReference type="InterPro" id="IPR050739">
    <property type="entry name" value="MFP"/>
</dbReference>
<dbReference type="NCBIfam" id="TIGR01843">
    <property type="entry name" value="type_I_hlyD"/>
    <property type="match status" value="1"/>
</dbReference>
<keyword evidence="14" id="KW-1185">Reference proteome</keyword>
<evidence type="ECO:0000256" key="5">
    <source>
        <dbReference type="ARBA" id="ARBA00022519"/>
    </source>
</evidence>
<comment type="similarity">
    <text evidence="2 9">Belongs to the membrane fusion protein (MFP) (TC 8.A.1) family.</text>
</comment>
<evidence type="ECO:0000313" key="13">
    <source>
        <dbReference type="EMBL" id="GEP01795.1"/>
    </source>
</evidence>
<comment type="subcellular location">
    <subcellularLocation>
        <location evidence="1 9">Cell inner membrane</location>
        <topology evidence="1 9">Single-pass membrane protein</topology>
    </subcellularLocation>
</comment>
<evidence type="ECO:0000256" key="9">
    <source>
        <dbReference type="RuleBase" id="RU365093"/>
    </source>
</evidence>
<feature type="coiled-coil region" evidence="10">
    <location>
        <begin position="166"/>
        <end position="193"/>
    </location>
</feature>
<evidence type="ECO:0000256" key="1">
    <source>
        <dbReference type="ARBA" id="ARBA00004377"/>
    </source>
</evidence>
<dbReference type="Pfam" id="PF25994">
    <property type="entry name" value="HH_AprE"/>
    <property type="match status" value="1"/>
</dbReference>
<evidence type="ECO:0000256" key="3">
    <source>
        <dbReference type="ARBA" id="ARBA00022448"/>
    </source>
</evidence>
<gene>
    <name evidence="13" type="ORF">MHA02_41820</name>
</gene>
<dbReference type="GO" id="GO:0005886">
    <property type="term" value="C:plasma membrane"/>
    <property type="evidence" value="ECO:0007669"/>
    <property type="project" value="UniProtKB-SubCell"/>
</dbReference>
<protein>
    <recommendedName>
        <fullName evidence="9">Membrane fusion protein (MFP) family protein</fullName>
    </recommendedName>
</protein>
<dbReference type="Proteomes" id="UP000321258">
    <property type="component" value="Unassembled WGS sequence"/>
</dbReference>
<feature type="domain" description="AprE-like beta-barrel" evidence="12">
    <location>
        <begin position="332"/>
        <end position="422"/>
    </location>
</feature>
<keyword evidence="6 9" id="KW-0812">Transmembrane</keyword>
<keyword evidence="4 9" id="KW-1003">Cell membrane</keyword>